<accession>A0A367YZZ2</accession>
<feature type="region of interest" description="Disordered" evidence="2">
    <location>
        <begin position="205"/>
        <end position="228"/>
    </location>
</feature>
<gene>
    <name evidence="4" type="ORF">DT076_00775</name>
</gene>
<dbReference type="Gene3D" id="2.40.100.10">
    <property type="entry name" value="Cyclophilin-like"/>
    <property type="match status" value="1"/>
</dbReference>
<dbReference type="EMBL" id="QOUI01000001">
    <property type="protein sequence ID" value="RCK71475.1"/>
    <property type="molecule type" value="Genomic_DNA"/>
</dbReference>
<dbReference type="InterPro" id="IPR029000">
    <property type="entry name" value="Cyclophilin-like_dom_sf"/>
</dbReference>
<feature type="region of interest" description="Disordered" evidence="2">
    <location>
        <begin position="13"/>
        <end position="41"/>
    </location>
</feature>
<evidence type="ECO:0000256" key="1">
    <source>
        <dbReference type="ARBA" id="ARBA00002388"/>
    </source>
</evidence>
<keyword evidence="5" id="KW-1185">Reference proteome</keyword>
<dbReference type="Proteomes" id="UP000252770">
    <property type="component" value="Unassembled WGS sequence"/>
</dbReference>
<protein>
    <submittedName>
        <fullName evidence="4">Peptidylprolyl isomerase</fullName>
    </submittedName>
</protein>
<dbReference type="AlphaFoldDB" id="A0A367YZZ2"/>
<reference evidence="4 5" key="1">
    <citation type="submission" date="2018-07" db="EMBL/GenBank/DDBJ databases">
        <title>Desertimonas flava gen. nov. sp. nov.</title>
        <authorList>
            <person name="Liu S."/>
        </authorList>
    </citation>
    <scope>NUCLEOTIDE SEQUENCE [LARGE SCALE GENOMIC DNA]</scope>
    <source>
        <strain evidence="4 5">16Sb5-5</strain>
    </source>
</reference>
<evidence type="ECO:0000259" key="3">
    <source>
        <dbReference type="PROSITE" id="PS50072"/>
    </source>
</evidence>
<name>A0A367YZZ2_9ACTN</name>
<dbReference type="InterPro" id="IPR002130">
    <property type="entry name" value="Cyclophilin-type_PPIase_dom"/>
</dbReference>
<feature type="domain" description="PPIase cyclophilin-type" evidence="3">
    <location>
        <begin position="70"/>
        <end position="227"/>
    </location>
</feature>
<dbReference type="PANTHER" id="PTHR45625">
    <property type="entry name" value="PEPTIDYL-PROLYL CIS-TRANS ISOMERASE-RELATED"/>
    <property type="match status" value="1"/>
</dbReference>
<comment type="caution">
    <text evidence="4">The sequence shown here is derived from an EMBL/GenBank/DDBJ whole genome shotgun (WGS) entry which is preliminary data.</text>
</comment>
<evidence type="ECO:0000313" key="5">
    <source>
        <dbReference type="Proteomes" id="UP000252770"/>
    </source>
</evidence>
<dbReference type="GO" id="GO:0003755">
    <property type="term" value="F:peptidyl-prolyl cis-trans isomerase activity"/>
    <property type="evidence" value="ECO:0007669"/>
    <property type="project" value="InterPro"/>
</dbReference>
<organism evidence="4 5">
    <name type="scientific">Desertihabitans brevis</name>
    <dbReference type="NCBI Taxonomy" id="2268447"/>
    <lineage>
        <taxon>Bacteria</taxon>
        <taxon>Bacillati</taxon>
        <taxon>Actinomycetota</taxon>
        <taxon>Actinomycetes</taxon>
        <taxon>Propionibacteriales</taxon>
        <taxon>Propionibacteriaceae</taxon>
        <taxon>Desertihabitans</taxon>
    </lineage>
</organism>
<keyword evidence="4" id="KW-0413">Isomerase</keyword>
<dbReference type="PANTHER" id="PTHR45625:SF3">
    <property type="entry name" value="PEPTIDYL-PROLYL CIS-TRANS ISOMERASE B-RELATED"/>
    <property type="match status" value="1"/>
</dbReference>
<evidence type="ECO:0000313" key="4">
    <source>
        <dbReference type="EMBL" id="RCK71475.1"/>
    </source>
</evidence>
<comment type="function">
    <text evidence="1">PPIases accelerate the folding of proteins. It catalyzes the cis-trans isomerization of proline imidic peptide bonds in oligopeptides.</text>
</comment>
<dbReference type="CDD" id="cd00317">
    <property type="entry name" value="cyclophilin"/>
    <property type="match status" value="1"/>
</dbReference>
<evidence type="ECO:0000256" key="2">
    <source>
        <dbReference type="SAM" id="MobiDB-lite"/>
    </source>
</evidence>
<dbReference type="InterPro" id="IPR044666">
    <property type="entry name" value="Cyclophilin_A-like"/>
</dbReference>
<dbReference type="Pfam" id="PF00160">
    <property type="entry name" value="Pro_isomerase"/>
    <property type="match status" value="1"/>
</dbReference>
<feature type="compositionally biased region" description="Polar residues" evidence="2">
    <location>
        <begin position="217"/>
        <end position="228"/>
    </location>
</feature>
<dbReference type="SUPFAM" id="SSF50891">
    <property type="entry name" value="Cyclophilin-like"/>
    <property type="match status" value="1"/>
</dbReference>
<proteinExistence type="predicted"/>
<sequence>MLAAGVVVLGACSPPESSLDDAPEPEATADAPQGQESAPVGALCEYLPEGQPARPVDPPSSEVETTGEVVATIETNQGPVTVTMDRGAAPCAVHSFVSLATQGFYDDTVCHRLSDSGGLFMLQCGDPTATGSGGPGYRFAEELTGQETYGAGTVAMARTSQPASTGSQFFLVYEDSQLSPDYTVLGTMDEASIGVVARIATEGQDGSFGQVGGGKPNNPSEISTVTIG</sequence>
<dbReference type="PROSITE" id="PS50072">
    <property type="entry name" value="CSA_PPIASE_2"/>
    <property type="match status" value="1"/>
</dbReference>